<dbReference type="SUPFAM" id="SSF56601">
    <property type="entry name" value="beta-lactamase/transpeptidase-like"/>
    <property type="match status" value="1"/>
</dbReference>
<dbReference type="Pfam" id="PF00144">
    <property type="entry name" value="Beta-lactamase"/>
    <property type="match status" value="1"/>
</dbReference>
<reference evidence="3 5" key="1">
    <citation type="submission" date="2009-08" db="EMBL/GenBank/DDBJ databases">
        <authorList>
            <person name="Weinstock G."/>
            <person name="Sodergren E."/>
            <person name="Clifton S."/>
            <person name="Fulton L."/>
            <person name="Fulton B."/>
            <person name="Courtney L."/>
            <person name="Fronick C."/>
            <person name="Harrison M."/>
            <person name="Strong C."/>
            <person name="Farmer C."/>
            <person name="Delahaunty K."/>
            <person name="Markovic C."/>
            <person name="Hall O."/>
            <person name="Minx P."/>
            <person name="Tomlinson C."/>
            <person name="Mitreva M."/>
            <person name="Nelson J."/>
            <person name="Hou S."/>
            <person name="Wollam A."/>
            <person name="Pepin K.H."/>
            <person name="Johnson M."/>
            <person name="Bhonagiri V."/>
            <person name="Nash W.E."/>
            <person name="Warren W."/>
            <person name="Chinwalla A."/>
            <person name="Mardis E.R."/>
            <person name="Wilson R.K."/>
        </authorList>
    </citation>
    <scope>NUCLEOTIDE SEQUENCE [LARGE SCALE GENOMIC DNA]</scope>
    <source>
        <strain evidence="3 5">L1-82</strain>
    </source>
</reference>
<dbReference type="PANTHER" id="PTHR43283:SF11">
    <property type="entry name" value="BETA-LACTAMASE-RELATED DOMAIN-CONTAINING PROTEIN"/>
    <property type="match status" value="1"/>
</dbReference>
<feature type="domain" description="Beta-lactamase-related" evidence="2">
    <location>
        <begin position="22"/>
        <end position="324"/>
    </location>
</feature>
<dbReference type="GO" id="GO:0016787">
    <property type="term" value="F:hydrolase activity"/>
    <property type="evidence" value="ECO:0007669"/>
    <property type="project" value="UniProtKB-KW"/>
</dbReference>
<dbReference type="InterPro" id="IPR001466">
    <property type="entry name" value="Beta-lactam-related"/>
</dbReference>
<dbReference type="HOGENOM" id="CLU_690551_0_0_9"/>
<dbReference type="PANTHER" id="PTHR43283">
    <property type="entry name" value="BETA-LACTAMASE-RELATED"/>
    <property type="match status" value="1"/>
</dbReference>
<keyword evidence="6" id="KW-1185">Reference proteome</keyword>
<dbReference type="Gene3D" id="3.40.710.10">
    <property type="entry name" value="DD-peptidase/beta-lactamase superfamily"/>
    <property type="match status" value="1"/>
</dbReference>
<dbReference type="EMBL" id="LR027880">
    <property type="protein sequence ID" value="VCV23662.1"/>
    <property type="molecule type" value="Genomic_DNA"/>
</dbReference>
<accession>C7GG63</accession>
<dbReference type="PROSITE" id="PS00146">
    <property type="entry name" value="BETA_LACTAMASE_A"/>
    <property type="match status" value="1"/>
</dbReference>
<proteinExistence type="predicted"/>
<protein>
    <submittedName>
        <fullName evidence="3">Beta-lactamase</fullName>
    </submittedName>
</protein>
<sequence>MAPGAVIALGTKKHQEILYLGNQQEVADNGADEIIPMAEDSIFDLSSVTKIFTCLMVLKLVELGKIELSDKIYNLDHRFINLKEVSVEDLLTFKVTLKTRQRLETLNNLEAIEKEIFEIKPSEPEGRLYSDMGAMVLKYVVENVMNDNFYRLVQIYILQPCRMNSTYINIPEDADKRIVSNNFERRIINGNFVTLDKIFKGIVSDGKTRVINSFGVQLTGHAGLFSTAGDMAKLAMALMEEKVLSIESLKKIGINRTGKMIGENDVTQFHGYLCYSKNPIEMNSEVNHFLSGNAFALGGYTGNQLTIDIENGVYVFFASNRCHNRVTNITGAAEKDYVRDGYAKWNNGKNYKYNKRYAYDRDDYVMKPAVELVLKYRCLEYILGESTMKTEKECIVRKL</sequence>
<organism evidence="3 5">
    <name type="scientific">Roseburia intestinalis L1-82</name>
    <dbReference type="NCBI Taxonomy" id="536231"/>
    <lineage>
        <taxon>Bacteria</taxon>
        <taxon>Bacillati</taxon>
        <taxon>Bacillota</taxon>
        <taxon>Clostridia</taxon>
        <taxon>Lachnospirales</taxon>
        <taxon>Lachnospiraceae</taxon>
        <taxon>Roseburia</taxon>
    </lineage>
</organism>
<dbReference type="InterPro" id="IPR023650">
    <property type="entry name" value="Beta-lactam_class-A_AS"/>
</dbReference>
<dbReference type="EMBL" id="ABYJ02000231">
    <property type="protein sequence ID" value="EEU99201.1"/>
    <property type="molecule type" value="Genomic_DNA"/>
</dbReference>
<name>C7GG63_9FIRM</name>
<evidence type="ECO:0000313" key="4">
    <source>
        <dbReference type="EMBL" id="VCV23662.1"/>
    </source>
</evidence>
<evidence type="ECO:0000256" key="1">
    <source>
        <dbReference type="ARBA" id="ARBA00022801"/>
    </source>
</evidence>
<evidence type="ECO:0000259" key="2">
    <source>
        <dbReference type="Pfam" id="PF00144"/>
    </source>
</evidence>
<dbReference type="InterPro" id="IPR012338">
    <property type="entry name" value="Beta-lactam/transpept-like"/>
</dbReference>
<keyword evidence="1" id="KW-0378">Hydrolase</keyword>
<evidence type="ECO:0000313" key="5">
    <source>
        <dbReference type="Proteomes" id="UP000004828"/>
    </source>
</evidence>
<reference evidence="4 6" key="2">
    <citation type="submission" date="2018-09" db="EMBL/GenBank/DDBJ databases">
        <authorList>
            <person name="Petit M.-A."/>
            <person name="Lossouarn J."/>
        </authorList>
    </citation>
    <scope>NUCLEOTIDE SEQUENCE [LARGE SCALE GENOMIC DNA]</scope>
    <source>
        <strain evidence="4 6">L1-82</strain>
    </source>
</reference>
<dbReference type="Proteomes" id="UP000004828">
    <property type="component" value="Unassembled WGS sequence"/>
</dbReference>
<evidence type="ECO:0000313" key="3">
    <source>
        <dbReference type="EMBL" id="EEU99201.1"/>
    </source>
</evidence>
<gene>
    <name evidence="4" type="ORF">RIL182_03568</name>
    <name evidence="3" type="ORF">ROSINTL182_08925</name>
</gene>
<dbReference type="Proteomes" id="UP000294398">
    <property type="component" value="Chromosome"/>
</dbReference>
<dbReference type="AlphaFoldDB" id="C7GG63"/>
<evidence type="ECO:0000313" key="6">
    <source>
        <dbReference type="Proteomes" id="UP000294398"/>
    </source>
</evidence>
<dbReference type="InterPro" id="IPR050789">
    <property type="entry name" value="Diverse_Enzym_Activities"/>
</dbReference>